<keyword evidence="3" id="KW-1185">Reference proteome</keyword>
<evidence type="ECO:0000313" key="3">
    <source>
        <dbReference type="Proteomes" id="UP001516023"/>
    </source>
</evidence>
<dbReference type="PANTHER" id="PTHR43210:SF5">
    <property type="entry name" value="DETHIOBIOTIN SYNTHETASE"/>
    <property type="match status" value="1"/>
</dbReference>
<dbReference type="SUPFAM" id="SSF52540">
    <property type="entry name" value="P-loop containing nucleoside triphosphate hydrolases"/>
    <property type="match status" value="1"/>
</dbReference>
<reference evidence="2 3" key="1">
    <citation type="journal article" date="2020" name="G3 (Bethesda)">
        <title>Improved Reference Genome for Cyclotella cryptica CCMP332, a Model for Cell Wall Morphogenesis, Salinity Adaptation, and Lipid Production in Diatoms (Bacillariophyta).</title>
        <authorList>
            <person name="Roberts W.R."/>
            <person name="Downey K.M."/>
            <person name="Ruck E.C."/>
            <person name="Traller J.C."/>
            <person name="Alverson A.J."/>
        </authorList>
    </citation>
    <scope>NUCLEOTIDE SEQUENCE [LARGE SCALE GENOMIC DNA]</scope>
    <source>
        <strain evidence="2 3">CCMP332</strain>
    </source>
</reference>
<evidence type="ECO:0000313" key="2">
    <source>
        <dbReference type="EMBL" id="KAL3801008.1"/>
    </source>
</evidence>
<feature type="region of interest" description="Disordered" evidence="1">
    <location>
        <begin position="1"/>
        <end position="23"/>
    </location>
</feature>
<gene>
    <name evidence="2" type="ORF">HJC23_002301</name>
</gene>
<dbReference type="EMBL" id="JABMIG020000029">
    <property type="protein sequence ID" value="KAL3801008.1"/>
    <property type="molecule type" value="Genomic_DNA"/>
</dbReference>
<evidence type="ECO:0000256" key="1">
    <source>
        <dbReference type="SAM" id="MobiDB-lite"/>
    </source>
</evidence>
<proteinExistence type="predicted"/>
<comment type="caution">
    <text evidence="2">The sequence shown here is derived from an EMBL/GenBank/DDBJ whole genome shotgun (WGS) entry which is preliminary data.</text>
</comment>
<dbReference type="InterPro" id="IPR027417">
    <property type="entry name" value="P-loop_NTPase"/>
</dbReference>
<dbReference type="Pfam" id="PF13500">
    <property type="entry name" value="AAA_26"/>
    <property type="match status" value="1"/>
</dbReference>
<name>A0ABD3QKI4_9STRA</name>
<dbReference type="Proteomes" id="UP001516023">
    <property type="component" value="Unassembled WGS sequence"/>
</dbReference>
<accession>A0ABD3QKI4</accession>
<organism evidence="2 3">
    <name type="scientific">Cyclotella cryptica</name>
    <dbReference type="NCBI Taxonomy" id="29204"/>
    <lineage>
        <taxon>Eukaryota</taxon>
        <taxon>Sar</taxon>
        <taxon>Stramenopiles</taxon>
        <taxon>Ochrophyta</taxon>
        <taxon>Bacillariophyta</taxon>
        <taxon>Coscinodiscophyceae</taxon>
        <taxon>Thalassiosirophycidae</taxon>
        <taxon>Stephanodiscales</taxon>
        <taxon>Stephanodiscaceae</taxon>
        <taxon>Cyclotella</taxon>
    </lineage>
</organism>
<protein>
    <submittedName>
        <fullName evidence="2">Uncharacterized protein</fullName>
    </submittedName>
</protein>
<dbReference type="Gene3D" id="3.40.50.300">
    <property type="entry name" value="P-loop containing nucleotide triphosphate hydrolases"/>
    <property type="match status" value="1"/>
</dbReference>
<dbReference type="CDD" id="cd03109">
    <property type="entry name" value="DTBS"/>
    <property type="match status" value="1"/>
</dbReference>
<dbReference type="GO" id="GO:0009102">
    <property type="term" value="P:biotin biosynthetic process"/>
    <property type="evidence" value="ECO:0007669"/>
    <property type="project" value="UniProtKB-ARBA"/>
</dbReference>
<dbReference type="PANTHER" id="PTHR43210">
    <property type="entry name" value="DETHIOBIOTIN SYNTHETASE"/>
    <property type="match status" value="1"/>
</dbReference>
<dbReference type="AlphaFoldDB" id="A0ABD3QKI4"/>
<feature type="compositionally biased region" description="Basic residues" evidence="1">
    <location>
        <begin position="12"/>
        <end position="22"/>
    </location>
</feature>
<sequence>MVEHDAMMQQQFKRRQKCHKSRTTPERLAIARDYQTSVRPSLSALCSYFVINTLDGFKMASKALAHFAIYPRHRMHFIFGANTDVGKSIVRVSANLPAPKLNCQTLFSWNTPASPHLASRWENLPVSNNEVITALSASLGDIIDYDASTENQPSESITTTTIVETAGGALSPSSSSPLNELTLGSHWGWSTQADLYSSFNIPVVFVGDAKLGGISVTLSSLEALWNRGYNVDAVVFIDGESSEQGECNGVSDAVRFGEGNAEALREYVMMQRSKQEKIGGKSIPYIAEDAIVLLPSLPAMPIPLDEWYERNSESFMNIHHLLNEKWCTYFS</sequence>
<dbReference type="InterPro" id="IPR004472">
    <property type="entry name" value="DTB_synth_BioD"/>
</dbReference>